<reference evidence="3" key="2">
    <citation type="submission" date="2014-07" db="EMBL/GenBank/DDBJ databases">
        <title>Genetics and epidemiology of antimicrobial resistance in B. fragilis group.</title>
        <authorList>
            <person name="Sydenham T.V."/>
            <person name="Hasman H."/>
            <person name="Kemp M."/>
            <person name="Justesen U.S."/>
        </authorList>
    </citation>
    <scope>NUCLEOTIDE SEQUENCE [LARGE SCALE GENOMIC DNA]</scope>
    <source>
        <strain evidence="3">DCMOUH0018B</strain>
    </source>
</reference>
<dbReference type="Pfam" id="PF19898">
    <property type="entry name" value="DUF6371"/>
    <property type="match status" value="1"/>
</dbReference>
<sequence length="349" mass="39809">MNESKYHLQKYAGMSTRHTCPQCGHKKEFTLYVDERNVPIDESCGRCNRERCGYHLTPSEYFKAHPTYDRTDFAGWKQPEAPKVIPVSYLPSSLLVTDTHRTSNNLFRFMAKEFGNDEANRVFDAYYVGTSKHWRNHDGLAASFPQIDELGRLCRIKVMAYNPNTGKRMKKNDTPHVWIEKRKAYVVDTLPTDKIWWADKPVLGNYELNLVQCLFGCHLIKEASRVGIVESEKSALICSILMPEITWIATGGCNGCKWTETSVNQPLSGKRVVLYPDAGMLEKWEEKAAILRNYGIDVTVSRICEGLPDNWDIADVLLRERHAKRGMTVGEVMAYATEIGVINQIHVNV</sequence>
<dbReference type="InterPro" id="IPR045951">
    <property type="entry name" value="DUF6371"/>
</dbReference>
<comment type="caution">
    <text evidence="3">The sequence shown here is derived from an EMBL/GenBank/DDBJ whole genome shotgun (WGS) entry which is preliminary data.</text>
</comment>
<proteinExistence type="predicted"/>
<accession>A0A0I9SDL0</accession>
<protein>
    <submittedName>
        <fullName evidence="3">Uncharacterized protein</fullName>
    </submittedName>
</protein>
<evidence type="ECO:0000259" key="1">
    <source>
        <dbReference type="Pfam" id="PF19898"/>
    </source>
</evidence>
<dbReference type="NCBIfam" id="NF040506">
    <property type="entry name" value="PG0870_Nterm"/>
    <property type="match status" value="1"/>
</dbReference>
<feature type="domain" description="DUF6371" evidence="1">
    <location>
        <begin position="104"/>
        <end position="277"/>
    </location>
</feature>
<dbReference type="EMBL" id="JMZZ02000034">
    <property type="protein sequence ID" value="KFX76422.1"/>
    <property type="molecule type" value="Genomic_DNA"/>
</dbReference>
<evidence type="ECO:0000259" key="2">
    <source>
        <dbReference type="Pfam" id="PF21957"/>
    </source>
</evidence>
<dbReference type="AlphaFoldDB" id="A0A0I9SDL0"/>
<dbReference type="RefSeq" id="WP_044299441.1">
    <property type="nucleotide sequence ID" value="NZ_CP036542.1"/>
</dbReference>
<dbReference type="PATRIC" id="fig|817.53.peg.251"/>
<dbReference type="InterPro" id="IPR047731">
    <property type="entry name" value="Zinc_ribbon_put"/>
</dbReference>
<organism evidence="3">
    <name type="scientific">Bacteroides fragilis</name>
    <dbReference type="NCBI Taxonomy" id="817"/>
    <lineage>
        <taxon>Bacteria</taxon>
        <taxon>Pseudomonadati</taxon>
        <taxon>Bacteroidota</taxon>
        <taxon>Bacteroidia</taxon>
        <taxon>Bacteroidales</taxon>
        <taxon>Bacteroidaceae</taxon>
        <taxon>Bacteroides</taxon>
    </lineage>
</organism>
<feature type="domain" description="Zinc beta-ribbon finger putative" evidence="2">
    <location>
        <begin position="5"/>
        <end position="66"/>
    </location>
</feature>
<gene>
    <name evidence="3" type="ORF">EE52_0201190</name>
</gene>
<evidence type="ECO:0000313" key="3">
    <source>
        <dbReference type="EMBL" id="KFX76422.1"/>
    </source>
</evidence>
<reference evidence="3" key="1">
    <citation type="book" date="2014" name="THE 24TH EUROPEAN CONGRESS OF CLINICAL MICROBIOLOGY AND INFECTIOUS DISEASES" publisher="ECCMID 2014" city="Barcelona, Spain">
        <title>Identification of resistance genes in three multidrug-resistant Bacteroides fragilis isolates by whole genome sequencing.</title>
        <editorList>
            <person name="Unknown"/>
            <person name="A."/>
        </editorList>
        <authorList>
            <person name="Sydenham T.V."/>
            <person name="Hasman H."/>
            <person name="Wang M."/>
            <person name="Soki J."/>
            <person name="Nagy E."/>
            <person name="Justesen U.S."/>
        </authorList>
    </citation>
    <scope>NUCLEOTIDE SEQUENCE</scope>
    <source>
        <strain evidence="3">DCMOUH0018B</strain>
    </source>
</reference>
<name>A0A0I9SDL0_BACFG</name>
<dbReference type="Pfam" id="PF21957">
    <property type="entry name" value="Zn_ribbon_16"/>
    <property type="match status" value="1"/>
</dbReference>